<feature type="region of interest" description="Disordered" evidence="1">
    <location>
        <begin position="50"/>
        <end position="70"/>
    </location>
</feature>
<name>A0A0K1LIQ1_9CAUD</name>
<organism evidence="2 3">
    <name type="scientific">Mycobacterium phage UnionJack</name>
    <dbReference type="NCBI Taxonomy" id="1673876"/>
    <lineage>
        <taxon>Viruses</taxon>
        <taxon>Duplodnaviria</taxon>
        <taxon>Heunggongvirae</taxon>
        <taxon>Uroviricota</taxon>
        <taxon>Caudoviricetes</taxon>
        <taxon>Benedictvirus</taxon>
        <taxon>Benedictvirus unionjack</taxon>
    </lineage>
</organism>
<dbReference type="OrthoDB" id="21430at10239"/>
<protein>
    <submittedName>
        <fullName evidence="2">Uncharacterized protein</fullName>
    </submittedName>
</protein>
<keyword evidence="3" id="KW-1185">Reference proteome</keyword>
<evidence type="ECO:0000313" key="3">
    <source>
        <dbReference type="Proteomes" id="UP000202614"/>
    </source>
</evidence>
<dbReference type="EMBL" id="KT004677">
    <property type="protein sequence ID" value="AKU42386.1"/>
    <property type="molecule type" value="Genomic_DNA"/>
</dbReference>
<evidence type="ECO:0000313" key="2">
    <source>
        <dbReference type="EMBL" id="AKU42386.1"/>
    </source>
</evidence>
<reference evidence="2 3" key="1">
    <citation type="submission" date="2015-06" db="EMBL/GenBank/DDBJ databases">
        <authorList>
            <person name="Alford R.F."/>
            <person name="Ferguson J.R."/>
            <person name="Griffin W.B."/>
            <person name="Guertin S.W."/>
            <person name="Mascioli J.B."/>
            <person name="Mishra N."/>
            <person name="Munoz M.J."/>
            <person name="Parrella L.E."/>
            <person name="Poss L.M."/>
            <person name="Ranjan D."/>
            <person name="Sack Q.V."/>
            <person name="Sentis A.J."/>
            <person name="Sopp T.K."/>
            <person name="Thomas A."/>
            <person name="Wienbar S.R."/>
            <person name="Woolford M."/>
            <person name="Forsyth K.S."/>
            <person name="Chandra V.M."/>
            <person name="Braun M.A."/>
            <person name="Jarvik J."/>
            <person name="Lopez A.J."/>
            <person name="Bradley K.W."/>
            <person name="Asai D.J."/>
            <person name="Bowman C.A."/>
            <person name="Russell D.A."/>
            <person name="Pope W.H."/>
            <person name="Jacobs-Sera D."/>
            <person name="Hendrix R.W."/>
            <person name="Hatfull G.F."/>
        </authorList>
    </citation>
    <scope>NUCLEOTIDE SEQUENCE [LARGE SCALE GENOMIC DNA]</scope>
</reference>
<gene>
    <name evidence="2" type="ORF">UNIONJACK_34</name>
</gene>
<sequence length="70" mass="8030">MHGSKFMLTSPPRVDTNYDYRYSAYSHRGSLLADVSYSVSFDMRQIYDPPPKPKRKWSTAMGLRKPKGAS</sequence>
<proteinExistence type="predicted"/>
<dbReference type="GeneID" id="26625889"/>
<evidence type="ECO:0000256" key="1">
    <source>
        <dbReference type="SAM" id="MobiDB-lite"/>
    </source>
</evidence>
<dbReference type="RefSeq" id="YP_009198806.1">
    <property type="nucleotide sequence ID" value="NC_028802.1"/>
</dbReference>
<dbReference type="Proteomes" id="UP000202614">
    <property type="component" value="Segment"/>
</dbReference>
<dbReference type="KEGG" id="vg:26625889"/>
<accession>A0A0K1LIQ1</accession>